<comment type="subcellular location">
    <subcellularLocation>
        <location evidence="1">Cell projection</location>
    </subcellularLocation>
</comment>
<keyword evidence="4" id="KW-0812">Transmembrane</keyword>
<dbReference type="Proteomes" id="UP000293142">
    <property type="component" value="Unassembled WGS sequence"/>
</dbReference>
<dbReference type="PROSITE" id="PS50025">
    <property type="entry name" value="LAM_G_DOMAIN"/>
    <property type="match status" value="1"/>
</dbReference>
<dbReference type="InterPro" id="IPR050964">
    <property type="entry name" value="Striated_Muscle_Regulatory"/>
</dbReference>
<feature type="domain" description="SLH" evidence="7">
    <location>
        <begin position="919"/>
        <end position="978"/>
    </location>
</feature>
<dbReference type="SUPFAM" id="SSF49265">
    <property type="entry name" value="Fibronectin type III"/>
    <property type="match status" value="1"/>
</dbReference>
<protein>
    <recommendedName>
        <fullName evidence="10">S-layer homology domain-containing protein</fullName>
    </recommendedName>
</protein>
<dbReference type="InterPro" id="IPR013320">
    <property type="entry name" value="ConA-like_dom_sf"/>
</dbReference>
<comment type="caution">
    <text evidence="8">The sequence shown here is derived from an EMBL/GenBank/DDBJ whole genome shotgun (WGS) entry which is preliminary data.</text>
</comment>
<dbReference type="Pfam" id="PF00395">
    <property type="entry name" value="SLH"/>
    <property type="match status" value="3"/>
</dbReference>
<evidence type="ECO:0000256" key="1">
    <source>
        <dbReference type="ARBA" id="ARBA00004316"/>
    </source>
</evidence>
<dbReference type="Gene3D" id="2.60.40.10">
    <property type="entry name" value="Immunoglobulins"/>
    <property type="match status" value="2"/>
</dbReference>
<dbReference type="CDD" id="cd00110">
    <property type="entry name" value="LamG"/>
    <property type="match status" value="1"/>
</dbReference>
<dbReference type="PROSITE" id="PS50853">
    <property type="entry name" value="FN3"/>
    <property type="match status" value="2"/>
</dbReference>
<feature type="domain" description="SLH" evidence="7">
    <location>
        <begin position="848"/>
        <end position="911"/>
    </location>
</feature>
<feature type="domain" description="Fibronectin type-III" evidence="6">
    <location>
        <begin position="363"/>
        <end position="451"/>
    </location>
</feature>
<dbReference type="SMART" id="SM00060">
    <property type="entry name" value="FN3"/>
    <property type="match status" value="2"/>
</dbReference>
<dbReference type="AlphaFoldDB" id="A0A4V2J525"/>
<keyword evidence="3" id="KW-0966">Cell projection</keyword>
<feature type="domain" description="Laminin G" evidence="5">
    <location>
        <begin position="93"/>
        <end position="320"/>
    </location>
</feature>
<evidence type="ECO:0000259" key="6">
    <source>
        <dbReference type="PROSITE" id="PS50853"/>
    </source>
</evidence>
<evidence type="ECO:0000256" key="2">
    <source>
        <dbReference type="ARBA" id="ARBA00022737"/>
    </source>
</evidence>
<feature type="transmembrane region" description="Helical" evidence="4">
    <location>
        <begin position="27"/>
        <end position="48"/>
    </location>
</feature>
<keyword evidence="4" id="KW-1133">Transmembrane helix</keyword>
<dbReference type="InterPro" id="IPR003961">
    <property type="entry name" value="FN3_dom"/>
</dbReference>
<gene>
    <name evidence="8" type="ORF">EYB31_01115</name>
</gene>
<name>A0A4V2J525_9BACL</name>
<dbReference type="InterPro" id="IPR013783">
    <property type="entry name" value="Ig-like_fold"/>
</dbReference>
<evidence type="ECO:0000256" key="4">
    <source>
        <dbReference type="SAM" id="Phobius"/>
    </source>
</evidence>
<dbReference type="EMBL" id="SIRE01000002">
    <property type="protein sequence ID" value="TBL81632.1"/>
    <property type="molecule type" value="Genomic_DNA"/>
</dbReference>
<feature type="domain" description="Fibronectin type-III" evidence="6">
    <location>
        <begin position="453"/>
        <end position="547"/>
    </location>
</feature>
<dbReference type="OrthoDB" id="663332at2"/>
<evidence type="ECO:0000313" key="9">
    <source>
        <dbReference type="Proteomes" id="UP000293142"/>
    </source>
</evidence>
<keyword evidence="4" id="KW-0472">Membrane</keyword>
<dbReference type="Pfam" id="PF00041">
    <property type="entry name" value="fn3"/>
    <property type="match status" value="2"/>
</dbReference>
<reference evidence="8 9" key="1">
    <citation type="submission" date="2019-02" db="EMBL/GenBank/DDBJ databases">
        <title>Paenibacillus sp. nov., isolated from surface-sterilized tissue of Thalictrum simplex L.</title>
        <authorList>
            <person name="Tuo L."/>
        </authorList>
    </citation>
    <scope>NUCLEOTIDE SEQUENCE [LARGE SCALE GENOMIC DNA]</scope>
    <source>
        <strain evidence="8 9">N2SHLJ1</strain>
    </source>
</reference>
<dbReference type="InterPro" id="IPR036116">
    <property type="entry name" value="FN3_sf"/>
</dbReference>
<dbReference type="PANTHER" id="PTHR13817:SF151">
    <property type="entry name" value="TITIN"/>
    <property type="match status" value="1"/>
</dbReference>
<evidence type="ECO:0008006" key="10">
    <source>
        <dbReference type="Google" id="ProtNLM"/>
    </source>
</evidence>
<dbReference type="PANTHER" id="PTHR13817">
    <property type="entry name" value="TITIN"/>
    <property type="match status" value="1"/>
</dbReference>
<dbReference type="InterPro" id="IPR001791">
    <property type="entry name" value="Laminin_G"/>
</dbReference>
<organism evidence="8 9">
    <name type="scientific">Paenibacillus thalictri</name>
    <dbReference type="NCBI Taxonomy" id="2527873"/>
    <lineage>
        <taxon>Bacteria</taxon>
        <taxon>Bacillati</taxon>
        <taxon>Bacillota</taxon>
        <taxon>Bacilli</taxon>
        <taxon>Bacillales</taxon>
        <taxon>Paenibacillaceae</taxon>
        <taxon>Paenibacillus</taxon>
    </lineage>
</organism>
<keyword evidence="2" id="KW-0677">Repeat</keyword>
<dbReference type="CDD" id="cd00063">
    <property type="entry name" value="FN3"/>
    <property type="match status" value="2"/>
</dbReference>
<keyword evidence="9" id="KW-1185">Reference proteome</keyword>
<feature type="domain" description="SLH" evidence="7">
    <location>
        <begin position="788"/>
        <end position="847"/>
    </location>
</feature>
<dbReference type="SUPFAM" id="SSF49899">
    <property type="entry name" value="Concanavalin A-like lectins/glucanases"/>
    <property type="match status" value="1"/>
</dbReference>
<dbReference type="Gene3D" id="2.60.120.200">
    <property type="match status" value="1"/>
</dbReference>
<evidence type="ECO:0000259" key="7">
    <source>
        <dbReference type="PROSITE" id="PS51272"/>
    </source>
</evidence>
<sequence>MADQAASRIKGATERKRFRKIGMSGKFLGIVISLIIGLFMAQLCFVAGSVHADPVNHALAEYSFENNVNDSSGKGNHGTLHGTVTYQDGYAGKGVVFDGATGYIELPRHLLANHTDFTISLMFKTTSSGAILGYQNQPALTTVASISNWIPILYVGTDGKMYANFWNGTSAQKISTAGAVNDGAWHKAALSVGANSIRLYIDGRLIGEKRSEVDHLNMEYNQLGVADNSGYPSSNNNWFYYNGMLDEFRVVEGSYTIAAIPNQTALPLTAGYASGDQELKSISVANTGTGNLTNVAASITGTDFELTQPLTTTINRGDPAASFTVKAKDGLAPGTYTATVTVSADDMTDVTFTVTQTVILLVPPDVPQNLAAAGGNRQVTLNWSSVTEATYYQIYMGTTQGQYGNTSVATVTYTTYDVSGLTNGTMYYFTVKAGNSMGLSAESAPASAVPATVPATPTDVAAVAGNGQATISFTAPADSGGSAITGYVVSASADNITVSGTVSPITVTGLTNGKSYTFTVRAVNAIGDGLSSADSAAVVPFFYSSSSSGGSAPSAASEPANTGVNVLVNGKAENAGTATISNRNNQTVKTIVIDQKKLDDKLAAEGPHTVVTISSLEMKSDVFIGEINGQMVKNMENKQAVLQIKTDQATYSLPAQQFDIDSISDQVGKSVALQDIKVQIEIAVPAADALKAVGDAAEKGTFTLVAPPVNFTVRAIYGGVTIEVSKFNAYVERAIAIPDGADPGSVTTGVVVEPDGKVRHVPTKVLTIDGKHFAVINSLTNSTYSLIKHPLAFSDTANHWAKEAINDMGSRMVIDGTGGTMFTPDKEISRAEFAAIIVRGLGLKLEQGTSPFSDVKASDWFSDVINTAYAYHLIGGFEDGTFRPNEKITREEAMAIIAGAMKWTKLKDKLSVPSTGDIIRPFSDAAQASSWAQSSIAASIGSGIVSGRSGTQLAPKDYMTRAETAVMIQRLLKQAELI</sequence>
<dbReference type="InterPro" id="IPR001119">
    <property type="entry name" value="SLH_dom"/>
</dbReference>
<evidence type="ECO:0000259" key="5">
    <source>
        <dbReference type="PROSITE" id="PS50025"/>
    </source>
</evidence>
<accession>A0A4V2J525</accession>
<evidence type="ECO:0000256" key="3">
    <source>
        <dbReference type="ARBA" id="ARBA00023273"/>
    </source>
</evidence>
<dbReference type="Pfam" id="PF13385">
    <property type="entry name" value="Laminin_G_3"/>
    <property type="match status" value="1"/>
</dbReference>
<dbReference type="PROSITE" id="PS51272">
    <property type="entry name" value="SLH"/>
    <property type="match status" value="3"/>
</dbReference>
<evidence type="ECO:0000313" key="8">
    <source>
        <dbReference type="EMBL" id="TBL81632.1"/>
    </source>
</evidence>
<proteinExistence type="predicted"/>
<dbReference type="GO" id="GO:0042995">
    <property type="term" value="C:cell projection"/>
    <property type="evidence" value="ECO:0007669"/>
    <property type="project" value="UniProtKB-SubCell"/>
</dbReference>